<name>A0A328P194_9GAMM</name>
<evidence type="ECO:0000313" key="3">
    <source>
        <dbReference type="EMBL" id="RAO74432.1"/>
    </source>
</evidence>
<evidence type="ECO:0000259" key="2">
    <source>
        <dbReference type="Pfam" id="PF14534"/>
    </source>
</evidence>
<feature type="chain" id="PRO_5016239540" description="DUF4440 domain-containing protein" evidence="1">
    <location>
        <begin position="24"/>
        <end position="157"/>
    </location>
</feature>
<reference evidence="3 4" key="1">
    <citation type="journal article" date="2018" name="Genet. Mol. Biol.">
        <title>The genome sequence of Dyella jiangningensis FCAV SCS01 from a lignocellulose-decomposing microbial consortium metagenome reveals potential for biotechnological applications.</title>
        <authorList>
            <person name="Desiderato J.G."/>
            <person name="Alvarenga D.O."/>
            <person name="Constancio M.T.L."/>
            <person name="Alves L.M.C."/>
            <person name="Varani A.M."/>
        </authorList>
    </citation>
    <scope>NUCLEOTIDE SEQUENCE [LARGE SCALE GENOMIC DNA]</scope>
    <source>
        <strain evidence="3 4">FCAV SCS01</strain>
    </source>
</reference>
<evidence type="ECO:0000256" key="1">
    <source>
        <dbReference type="SAM" id="SignalP"/>
    </source>
</evidence>
<dbReference type="AlphaFoldDB" id="A0A328P194"/>
<dbReference type="Pfam" id="PF14534">
    <property type="entry name" value="DUF4440"/>
    <property type="match status" value="1"/>
</dbReference>
<feature type="domain" description="DUF4440" evidence="2">
    <location>
        <begin position="54"/>
        <end position="144"/>
    </location>
</feature>
<comment type="caution">
    <text evidence="3">The sequence shown here is derived from an EMBL/GenBank/DDBJ whole genome shotgun (WGS) entry which is preliminary data.</text>
</comment>
<proteinExistence type="predicted"/>
<dbReference type="Proteomes" id="UP000248926">
    <property type="component" value="Unassembled WGS sequence"/>
</dbReference>
<dbReference type="InterPro" id="IPR027843">
    <property type="entry name" value="DUF4440"/>
</dbReference>
<keyword evidence="1" id="KW-0732">Signal</keyword>
<dbReference type="OrthoDB" id="5956292at2"/>
<dbReference type="SUPFAM" id="SSF54427">
    <property type="entry name" value="NTF2-like"/>
    <property type="match status" value="1"/>
</dbReference>
<dbReference type="RefSeq" id="WP_111984917.1">
    <property type="nucleotide sequence ID" value="NZ_NFZS01000007.1"/>
</dbReference>
<feature type="signal peptide" evidence="1">
    <location>
        <begin position="1"/>
        <end position="23"/>
    </location>
</feature>
<dbReference type="InterPro" id="IPR032710">
    <property type="entry name" value="NTF2-like_dom_sf"/>
</dbReference>
<gene>
    <name evidence="3" type="ORF">CA260_20340</name>
</gene>
<sequence length="157" mass="17044">MTSHTGRFAAAILAALCAGAALADDVPAKDGATAQWMIAKERAWANMACGGEWVASEILADDFQGTAPKGMRYGKPASAPAYDPKTPWSTDCRLDSADVRFFSADVAVVYGAESKTVALPDSKHERHCLVWTDMWLRRNGKWQIIAVQDNRVECPAK</sequence>
<dbReference type="Gene3D" id="3.10.450.50">
    <property type="match status" value="1"/>
</dbReference>
<organism evidence="3 4">
    <name type="scientific">Dyella jiangningensis</name>
    <dbReference type="NCBI Taxonomy" id="1379159"/>
    <lineage>
        <taxon>Bacteria</taxon>
        <taxon>Pseudomonadati</taxon>
        <taxon>Pseudomonadota</taxon>
        <taxon>Gammaproteobacteria</taxon>
        <taxon>Lysobacterales</taxon>
        <taxon>Rhodanobacteraceae</taxon>
        <taxon>Dyella</taxon>
    </lineage>
</organism>
<accession>A0A328P194</accession>
<protein>
    <recommendedName>
        <fullName evidence="2">DUF4440 domain-containing protein</fullName>
    </recommendedName>
</protein>
<dbReference type="EMBL" id="NFZS01000007">
    <property type="protein sequence ID" value="RAO74432.1"/>
    <property type="molecule type" value="Genomic_DNA"/>
</dbReference>
<evidence type="ECO:0000313" key="4">
    <source>
        <dbReference type="Proteomes" id="UP000248926"/>
    </source>
</evidence>
<keyword evidence="4" id="KW-1185">Reference proteome</keyword>